<evidence type="ECO:0000256" key="1">
    <source>
        <dbReference type="SAM" id="Coils"/>
    </source>
</evidence>
<gene>
    <name evidence="2" type="ORF">JW744_04445</name>
</gene>
<dbReference type="EMBL" id="JAFGDB010000075">
    <property type="protein sequence ID" value="MBN2067691.1"/>
    <property type="molecule type" value="Genomic_DNA"/>
</dbReference>
<keyword evidence="1" id="KW-0175">Coiled coil</keyword>
<feature type="coiled-coil region" evidence="1">
    <location>
        <begin position="78"/>
        <end position="129"/>
    </location>
</feature>
<accession>A0A938YXV9</accession>
<evidence type="ECO:0000313" key="3">
    <source>
        <dbReference type="Proteomes" id="UP000809243"/>
    </source>
</evidence>
<evidence type="ECO:0000313" key="2">
    <source>
        <dbReference type="EMBL" id="MBN2067691.1"/>
    </source>
</evidence>
<protein>
    <submittedName>
        <fullName evidence="2">Uncharacterized protein</fullName>
    </submittedName>
</protein>
<comment type="caution">
    <text evidence="2">The sequence shown here is derived from an EMBL/GenBank/DDBJ whole genome shotgun (WGS) entry which is preliminary data.</text>
</comment>
<proteinExistence type="predicted"/>
<sequence length="137" mass="15588">MSKKKPGKAGIPEDREITALKNEASKLGSELSAVRKKIMQNEAALKKRMSKKIELEDKLSDLLRSSYSSEKGALTRITRSASRKEAKLRAKLESLEKLDKIYEEKKARIIESKKRQAVLNKQLELLEKQAEIWGSYA</sequence>
<name>A0A938YXV9_9ARCH</name>
<dbReference type="Proteomes" id="UP000809243">
    <property type="component" value="Unassembled WGS sequence"/>
</dbReference>
<organism evidence="2 3">
    <name type="scientific">Candidatus Iainarchaeum sp</name>
    <dbReference type="NCBI Taxonomy" id="3101447"/>
    <lineage>
        <taxon>Archaea</taxon>
        <taxon>Candidatus Iainarchaeota</taxon>
        <taxon>Candidatus Iainarchaeia</taxon>
        <taxon>Candidatus Iainarchaeales</taxon>
        <taxon>Candidatus Iainarchaeaceae</taxon>
        <taxon>Candidatus Iainarchaeum</taxon>
    </lineage>
</organism>
<dbReference type="AlphaFoldDB" id="A0A938YXV9"/>
<reference evidence="2" key="1">
    <citation type="submission" date="2021-01" db="EMBL/GenBank/DDBJ databases">
        <title>Active Sulfur Cycling in an Early Earth Analoge.</title>
        <authorList>
            <person name="Hahn C.R."/>
            <person name="Youssef N.H."/>
            <person name="Elshahed M."/>
        </authorList>
    </citation>
    <scope>NUCLEOTIDE SEQUENCE</scope>
    <source>
        <strain evidence="2">Zod_Metabat.1151</strain>
    </source>
</reference>